<sequence>MCISSSVEVNIQFKALNKTSIFFQTHSFIPKRTNSQNFHPSEEHLLRTSSLYPLEYARKEEFKLFQIHYPSECLTAKRLVYGAPYKQYWETNVKGWANNNKCMSLHRKCASLCLKKGESYHILSTCCQLQETC</sequence>
<name>A0A6M2FB09_9ROSI</name>
<protein>
    <submittedName>
        <fullName evidence="1">Uncharacterized protein</fullName>
    </submittedName>
</protein>
<reference evidence="1" key="1">
    <citation type="submission" date="2020-03" db="EMBL/GenBank/DDBJ databases">
        <authorList>
            <person name="Zhang R."/>
        </authorList>
    </citation>
    <scope>NUCLEOTIDE SEQUENCE</scope>
</reference>
<evidence type="ECO:0000313" key="1">
    <source>
        <dbReference type="EMBL" id="NUU94141.1"/>
    </source>
</evidence>
<dbReference type="EMBL" id="GILB01013808">
    <property type="protein sequence ID" value="NUU94141.1"/>
    <property type="molecule type" value="Transcribed_RNA"/>
</dbReference>
<dbReference type="AlphaFoldDB" id="A0A6M2FB09"/>
<organism evidence="1">
    <name type="scientific">Populus davidiana</name>
    <dbReference type="NCBI Taxonomy" id="266767"/>
    <lineage>
        <taxon>Eukaryota</taxon>
        <taxon>Viridiplantae</taxon>
        <taxon>Streptophyta</taxon>
        <taxon>Embryophyta</taxon>
        <taxon>Tracheophyta</taxon>
        <taxon>Spermatophyta</taxon>
        <taxon>Magnoliopsida</taxon>
        <taxon>eudicotyledons</taxon>
        <taxon>Gunneridae</taxon>
        <taxon>Pentapetalae</taxon>
        <taxon>rosids</taxon>
        <taxon>fabids</taxon>
        <taxon>Malpighiales</taxon>
        <taxon>Salicaceae</taxon>
        <taxon>Saliceae</taxon>
        <taxon>Populus</taxon>
    </lineage>
</organism>
<proteinExistence type="predicted"/>
<accession>A0A6M2FB09</accession>